<proteinExistence type="predicted"/>
<evidence type="ECO:0000256" key="1">
    <source>
        <dbReference type="SAM" id="Phobius"/>
    </source>
</evidence>
<accession>A0A6A5TWA2</accession>
<keyword evidence="1" id="KW-0472">Membrane</keyword>
<reference evidence="2" key="1">
    <citation type="journal article" date="2020" name="Stud. Mycol.">
        <title>101 Dothideomycetes genomes: a test case for predicting lifestyles and emergence of pathogens.</title>
        <authorList>
            <person name="Haridas S."/>
            <person name="Albert R."/>
            <person name="Binder M."/>
            <person name="Bloem J."/>
            <person name="Labutti K."/>
            <person name="Salamov A."/>
            <person name="Andreopoulos B."/>
            <person name="Baker S."/>
            <person name="Barry K."/>
            <person name="Bills G."/>
            <person name="Bluhm B."/>
            <person name="Cannon C."/>
            <person name="Castanera R."/>
            <person name="Culley D."/>
            <person name="Daum C."/>
            <person name="Ezra D."/>
            <person name="Gonzalez J."/>
            <person name="Henrissat B."/>
            <person name="Kuo A."/>
            <person name="Liang C."/>
            <person name="Lipzen A."/>
            <person name="Lutzoni F."/>
            <person name="Magnuson J."/>
            <person name="Mondo S."/>
            <person name="Nolan M."/>
            <person name="Ohm R."/>
            <person name="Pangilinan J."/>
            <person name="Park H.-J."/>
            <person name="Ramirez L."/>
            <person name="Alfaro M."/>
            <person name="Sun H."/>
            <person name="Tritt A."/>
            <person name="Yoshinaga Y."/>
            <person name="Zwiers L.-H."/>
            <person name="Turgeon B."/>
            <person name="Goodwin S."/>
            <person name="Spatafora J."/>
            <person name="Crous P."/>
            <person name="Grigoriev I."/>
        </authorList>
    </citation>
    <scope>NUCLEOTIDE SEQUENCE</scope>
    <source>
        <strain evidence="2">CBS 675.92</strain>
    </source>
</reference>
<keyword evidence="1" id="KW-1133">Transmembrane helix</keyword>
<sequence length="157" mass="17949">MSTITDDHHDIEGSMRIRRDTNLTQGAILHVCMLIVIAEMMVTAPTRSVLIRMDLSSQVSKNSQRAWRMKQEMQCANQIEYYSSKEFGRFMPRTHHEAWCGGGGSTYLGHRDKLILTPARGCCPQQNPNTSKVAAVRSDSSDILRCGRQQRRHRHQH</sequence>
<organism evidence="2 3">
    <name type="scientific">Byssothecium circinans</name>
    <dbReference type="NCBI Taxonomy" id="147558"/>
    <lineage>
        <taxon>Eukaryota</taxon>
        <taxon>Fungi</taxon>
        <taxon>Dikarya</taxon>
        <taxon>Ascomycota</taxon>
        <taxon>Pezizomycotina</taxon>
        <taxon>Dothideomycetes</taxon>
        <taxon>Pleosporomycetidae</taxon>
        <taxon>Pleosporales</taxon>
        <taxon>Massarineae</taxon>
        <taxon>Massarinaceae</taxon>
        <taxon>Byssothecium</taxon>
    </lineage>
</organism>
<dbReference type="AlphaFoldDB" id="A0A6A5TWA2"/>
<feature type="transmembrane region" description="Helical" evidence="1">
    <location>
        <begin position="23"/>
        <end position="44"/>
    </location>
</feature>
<evidence type="ECO:0000313" key="2">
    <source>
        <dbReference type="EMBL" id="KAF1953227.1"/>
    </source>
</evidence>
<keyword evidence="3" id="KW-1185">Reference proteome</keyword>
<protein>
    <submittedName>
        <fullName evidence="2">Uncharacterized protein</fullName>
    </submittedName>
</protein>
<evidence type="ECO:0000313" key="3">
    <source>
        <dbReference type="Proteomes" id="UP000800035"/>
    </source>
</evidence>
<dbReference type="EMBL" id="ML977005">
    <property type="protein sequence ID" value="KAF1953227.1"/>
    <property type="molecule type" value="Genomic_DNA"/>
</dbReference>
<name>A0A6A5TWA2_9PLEO</name>
<gene>
    <name evidence="2" type="ORF">CC80DRAFT_152150</name>
</gene>
<dbReference type="Proteomes" id="UP000800035">
    <property type="component" value="Unassembled WGS sequence"/>
</dbReference>
<keyword evidence="1" id="KW-0812">Transmembrane</keyword>